<accession>A0A2P2MQB1</accession>
<name>A0A2P2MQB1_RHIMU</name>
<protein>
    <submittedName>
        <fullName evidence="1">Uncharacterized protein MANES_05G044900</fullName>
    </submittedName>
</protein>
<organism evidence="1">
    <name type="scientific">Rhizophora mucronata</name>
    <name type="common">Asiatic mangrove</name>
    <dbReference type="NCBI Taxonomy" id="61149"/>
    <lineage>
        <taxon>Eukaryota</taxon>
        <taxon>Viridiplantae</taxon>
        <taxon>Streptophyta</taxon>
        <taxon>Embryophyta</taxon>
        <taxon>Tracheophyta</taxon>
        <taxon>Spermatophyta</taxon>
        <taxon>Magnoliopsida</taxon>
        <taxon>eudicotyledons</taxon>
        <taxon>Gunneridae</taxon>
        <taxon>Pentapetalae</taxon>
        <taxon>rosids</taxon>
        <taxon>fabids</taxon>
        <taxon>Malpighiales</taxon>
        <taxon>Rhizophoraceae</taxon>
        <taxon>Rhizophora</taxon>
    </lineage>
</organism>
<proteinExistence type="predicted"/>
<dbReference type="EMBL" id="GGEC01051912">
    <property type="protein sequence ID" value="MBX32396.1"/>
    <property type="molecule type" value="Transcribed_RNA"/>
</dbReference>
<dbReference type="AlphaFoldDB" id="A0A2P2MQB1"/>
<evidence type="ECO:0000313" key="1">
    <source>
        <dbReference type="EMBL" id="MBX32396.1"/>
    </source>
</evidence>
<sequence length="53" mass="6220">MDLMAHRPGHCHQCLFLLQPHPVESSLLGRPTSCGQVAQRRRRRSTRKWGWKI</sequence>
<reference evidence="1" key="1">
    <citation type="submission" date="2018-02" db="EMBL/GenBank/DDBJ databases">
        <title>Rhizophora mucronata_Transcriptome.</title>
        <authorList>
            <person name="Meera S.P."/>
            <person name="Sreeshan A."/>
            <person name="Augustine A."/>
        </authorList>
    </citation>
    <scope>NUCLEOTIDE SEQUENCE</scope>
    <source>
        <tissue evidence="1">Leaf</tissue>
    </source>
</reference>